<evidence type="ECO:0000313" key="2">
    <source>
        <dbReference type="Proteomes" id="UP000034508"/>
    </source>
</evidence>
<comment type="caution">
    <text evidence="1">The sequence shown here is derived from an EMBL/GenBank/DDBJ whole genome shotgun (WGS) entry which is preliminary data.</text>
</comment>
<name>A0A0G0FKA0_9BACT</name>
<evidence type="ECO:0000313" key="1">
    <source>
        <dbReference type="EMBL" id="KKQ18132.1"/>
    </source>
</evidence>
<dbReference type="Proteomes" id="UP000034508">
    <property type="component" value="Unassembled WGS sequence"/>
</dbReference>
<protein>
    <submittedName>
        <fullName evidence="1">Uncharacterized protein</fullName>
    </submittedName>
</protein>
<organism evidence="1 2">
    <name type="scientific">Berkelbacteria bacterium GW2011_GWA1_36_9</name>
    <dbReference type="NCBI Taxonomy" id="1618331"/>
    <lineage>
        <taxon>Bacteria</taxon>
        <taxon>Candidatus Berkelbacteria</taxon>
    </lineage>
</organism>
<accession>A0A0G0FKA0</accession>
<sequence length="147" mass="17254">MKIEIDQSGRIEYTSKPTVIAFSNSENRSVIISSKDKKYLQQLFRKAGKSNIFVYKTFSVLIFYLIKDKLKSIRQIIIDEEYTGYDKLIKQFIIELAVKHNYQLEPDIIHFKQIGKKSRSHGISINAYRAKKADLKFIIRDFLDLTL</sequence>
<proteinExistence type="predicted"/>
<dbReference type="EMBL" id="LBSM01000009">
    <property type="protein sequence ID" value="KKQ18132.1"/>
    <property type="molecule type" value="Genomic_DNA"/>
</dbReference>
<gene>
    <name evidence="1" type="ORF">US31_C0009G0031</name>
</gene>
<dbReference type="AlphaFoldDB" id="A0A0G0FKA0"/>
<reference evidence="1 2" key="1">
    <citation type="journal article" date="2015" name="Nature">
        <title>rRNA introns, odd ribosomes, and small enigmatic genomes across a large radiation of phyla.</title>
        <authorList>
            <person name="Brown C.T."/>
            <person name="Hug L.A."/>
            <person name="Thomas B.C."/>
            <person name="Sharon I."/>
            <person name="Castelle C.J."/>
            <person name="Singh A."/>
            <person name="Wilkins M.J."/>
            <person name="Williams K.H."/>
            <person name="Banfield J.F."/>
        </authorList>
    </citation>
    <scope>NUCLEOTIDE SEQUENCE [LARGE SCALE GENOMIC DNA]</scope>
</reference>